<dbReference type="Pfam" id="PF00149">
    <property type="entry name" value="Metallophos"/>
    <property type="match status" value="1"/>
</dbReference>
<evidence type="ECO:0000259" key="1">
    <source>
        <dbReference type="Pfam" id="PF00149"/>
    </source>
</evidence>
<dbReference type="GO" id="GO:0016787">
    <property type="term" value="F:hydrolase activity"/>
    <property type="evidence" value="ECO:0007669"/>
    <property type="project" value="InterPro"/>
</dbReference>
<comment type="caution">
    <text evidence="2">The sequence shown here is derived from an EMBL/GenBank/DDBJ whole genome shotgun (WGS) entry which is preliminary data.</text>
</comment>
<proteinExistence type="predicted"/>
<name>A0A017RWX1_9CLOT</name>
<protein>
    <submittedName>
        <fullName evidence="2">Ser/threonine protein phosphatase</fullName>
    </submittedName>
</protein>
<dbReference type="PANTHER" id="PTHR31302">
    <property type="entry name" value="TRANSMEMBRANE PROTEIN WITH METALLOPHOSPHOESTERASE DOMAIN-RELATED"/>
    <property type="match status" value="1"/>
</dbReference>
<dbReference type="InterPro" id="IPR004843">
    <property type="entry name" value="Calcineurin-like_PHP"/>
</dbReference>
<keyword evidence="3" id="KW-1185">Reference proteome</keyword>
<gene>
    <name evidence="2" type="ORF">Q428_04345</name>
</gene>
<dbReference type="InterPro" id="IPR051158">
    <property type="entry name" value="Metallophosphoesterase_sf"/>
</dbReference>
<dbReference type="AlphaFoldDB" id="A0A017RWX1"/>
<feature type="domain" description="Calcineurin-like phosphoesterase" evidence="1">
    <location>
        <begin position="4"/>
        <end position="194"/>
    </location>
</feature>
<accession>A0A017RWX1</accession>
<dbReference type="PIRSF" id="PIRSF033094">
    <property type="entry name" value="Pesterase_CT488"/>
    <property type="match status" value="1"/>
</dbReference>
<dbReference type="InterPro" id="IPR029052">
    <property type="entry name" value="Metallo-depent_PP-like"/>
</dbReference>
<dbReference type="SUPFAM" id="SSF56300">
    <property type="entry name" value="Metallo-dependent phosphatases"/>
    <property type="match status" value="1"/>
</dbReference>
<dbReference type="RefSeq" id="WP_035378500.1">
    <property type="nucleotide sequence ID" value="NZ_AZQP01000009.1"/>
</dbReference>
<evidence type="ECO:0000313" key="2">
    <source>
        <dbReference type="EMBL" id="EYE89041.1"/>
    </source>
</evidence>
<dbReference type="Proteomes" id="UP000019681">
    <property type="component" value="Unassembled WGS sequence"/>
</dbReference>
<sequence length="226" mass="26378">MGLYAISDLHLSLSSNKPMDVFGELWKDHHMKIMENWNSKITNEDVVLISGDISWAMKLSDALVDLEYIHRLNGKKILIKGNHDYWWSSISKLNSLYEDMNFIQNTHFNYEDYAICGTRGWINIDDNEEHDEKVYNREILRLKMSLDSAVSAGYDKILVMMHYPPVTRISKSKEFIDIINDYKVEKVIYGHIHYDSKAICINGVYNDVQYICTSADIINFDPIRIL</sequence>
<evidence type="ECO:0000313" key="3">
    <source>
        <dbReference type="Proteomes" id="UP000019681"/>
    </source>
</evidence>
<dbReference type="OrthoDB" id="8610138at2"/>
<reference evidence="2 3" key="1">
    <citation type="journal article" date="2014" name="Genome Announc.">
        <title>Draft Genome Sequence of Fervidicella metallireducens Strain AeBT, an Iron-Reducing Thermoanaerobe from the Great Artesian Basin.</title>
        <authorList>
            <person name="Patel B.K."/>
        </authorList>
    </citation>
    <scope>NUCLEOTIDE SEQUENCE [LARGE SCALE GENOMIC DNA]</scope>
    <source>
        <strain evidence="2 3">AeB</strain>
    </source>
</reference>
<dbReference type="STRING" id="1403537.Q428_04345"/>
<dbReference type="PANTHER" id="PTHR31302:SF22">
    <property type="entry name" value="PHOSPHOESTERASE"/>
    <property type="match status" value="1"/>
</dbReference>
<dbReference type="Gene3D" id="3.60.21.10">
    <property type="match status" value="1"/>
</dbReference>
<organism evidence="2 3">
    <name type="scientific">Fervidicella metallireducens AeB</name>
    <dbReference type="NCBI Taxonomy" id="1403537"/>
    <lineage>
        <taxon>Bacteria</taxon>
        <taxon>Bacillati</taxon>
        <taxon>Bacillota</taxon>
        <taxon>Clostridia</taxon>
        <taxon>Eubacteriales</taxon>
        <taxon>Clostridiaceae</taxon>
        <taxon>Fervidicella</taxon>
    </lineage>
</organism>
<dbReference type="EMBL" id="AZQP01000009">
    <property type="protein sequence ID" value="EYE89041.1"/>
    <property type="molecule type" value="Genomic_DNA"/>
</dbReference>
<dbReference type="InterPro" id="IPR014578">
    <property type="entry name" value="Pesterase_CT488"/>
</dbReference>